<evidence type="ECO:0000256" key="1">
    <source>
        <dbReference type="SAM" id="MobiDB-lite"/>
    </source>
</evidence>
<proteinExistence type="predicted"/>
<organism evidence="2 3">
    <name type="scientific">Turnera subulata</name>
    <dbReference type="NCBI Taxonomy" id="218843"/>
    <lineage>
        <taxon>Eukaryota</taxon>
        <taxon>Viridiplantae</taxon>
        <taxon>Streptophyta</taxon>
        <taxon>Embryophyta</taxon>
        <taxon>Tracheophyta</taxon>
        <taxon>Spermatophyta</taxon>
        <taxon>Magnoliopsida</taxon>
        <taxon>eudicotyledons</taxon>
        <taxon>Gunneridae</taxon>
        <taxon>Pentapetalae</taxon>
        <taxon>rosids</taxon>
        <taxon>fabids</taxon>
        <taxon>Malpighiales</taxon>
        <taxon>Passifloraceae</taxon>
        <taxon>Turnera</taxon>
    </lineage>
</organism>
<dbReference type="Proteomes" id="UP001141552">
    <property type="component" value="Unassembled WGS sequence"/>
</dbReference>
<dbReference type="PANTHER" id="PTHR12433">
    <property type="entry name" value="MEDIATOR OF RNA POLYMERASE II TRANSCRIPTION SUBUNIT 25"/>
    <property type="match status" value="1"/>
</dbReference>
<name>A0A9Q0F543_9ROSI</name>
<dbReference type="GO" id="GO:0016592">
    <property type="term" value="C:mediator complex"/>
    <property type="evidence" value="ECO:0007669"/>
    <property type="project" value="TreeGrafter"/>
</dbReference>
<reference evidence="2" key="1">
    <citation type="submission" date="2022-02" db="EMBL/GenBank/DDBJ databases">
        <authorList>
            <person name="Henning P.M."/>
            <person name="McCubbin A.G."/>
            <person name="Shore J.S."/>
        </authorList>
    </citation>
    <scope>NUCLEOTIDE SEQUENCE</scope>
    <source>
        <strain evidence="2">F60SS</strain>
        <tissue evidence="2">Leaves</tissue>
    </source>
</reference>
<protein>
    <submittedName>
        <fullName evidence="2">Uncharacterized protein</fullName>
    </submittedName>
</protein>
<evidence type="ECO:0000313" key="3">
    <source>
        <dbReference type="Proteomes" id="UP001141552"/>
    </source>
</evidence>
<dbReference type="OrthoDB" id="1742807at2759"/>
<dbReference type="GO" id="GO:0045944">
    <property type="term" value="P:positive regulation of transcription by RNA polymerase II"/>
    <property type="evidence" value="ECO:0007669"/>
    <property type="project" value="TreeGrafter"/>
</dbReference>
<feature type="region of interest" description="Disordered" evidence="1">
    <location>
        <begin position="31"/>
        <end position="52"/>
    </location>
</feature>
<dbReference type="GO" id="GO:0005667">
    <property type="term" value="C:transcription regulator complex"/>
    <property type="evidence" value="ECO:0007669"/>
    <property type="project" value="TreeGrafter"/>
</dbReference>
<dbReference type="AlphaFoldDB" id="A0A9Q0F543"/>
<keyword evidence="3" id="KW-1185">Reference proteome</keyword>
<reference evidence="2" key="2">
    <citation type="journal article" date="2023" name="Plants (Basel)">
        <title>Annotation of the Turnera subulata (Passifloraceae) Draft Genome Reveals the S-Locus Evolved after the Divergence of Turneroideae from Passifloroideae in a Stepwise Manner.</title>
        <authorList>
            <person name="Henning P.M."/>
            <person name="Roalson E.H."/>
            <person name="Mir W."/>
            <person name="McCubbin A.G."/>
            <person name="Shore J.S."/>
        </authorList>
    </citation>
    <scope>NUCLEOTIDE SEQUENCE</scope>
    <source>
        <strain evidence="2">F60SS</strain>
    </source>
</reference>
<comment type="caution">
    <text evidence="2">The sequence shown here is derived from an EMBL/GenBank/DDBJ whole genome shotgun (WGS) entry which is preliminary data.</text>
</comment>
<accession>A0A9Q0F543</accession>
<sequence>MSSNPQSTFSSAEQSGFCYQGNLTSGTPQCTFPSLQSTGIPPAETPQMETEEGMDSAIVAECLNDTLQGQDRFVRTWEGAISALVGGELMTICGAVAYRMTSTSYKVAADWPRTLQLGRLLCQDFFEKFPKTGPKDRLIIEATNHHSILDHLKARKLCSNVKLPSQTMIFSPTNKDRYFLATVFPGEYPIYRSKIPASVQQQQQPQTQRQEQQK</sequence>
<gene>
    <name evidence="2" type="ORF">Tsubulata_036954</name>
</gene>
<dbReference type="EMBL" id="JAKUCV010006995">
    <property type="protein sequence ID" value="KAJ4825123.1"/>
    <property type="molecule type" value="Genomic_DNA"/>
</dbReference>
<evidence type="ECO:0000313" key="2">
    <source>
        <dbReference type="EMBL" id="KAJ4825123.1"/>
    </source>
</evidence>
<dbReference type="PANTHER" id="PTHR12433:SF12">
    <property type="entry name" value="MEDIATOR OF RNA POLYMERASE II TRANSCRIPTION SUBUNIT 25"/>
    <property type="match status" value="1"/>
</dbReference>